<name>A0ABU6XKC6_9FABA</name>
<keyword evidence="2" id="KW-1185">Reference proteome</keyword>
<accession>A0ABU6XKC6</accession>
<dbReference type="EMBL" id="JASCZI010212141">
    <property type="protein sequence ID" value="MED6198514.1"/>
    <property type="molecule type" value="Genomic_DNA"/>
</dbReference>
<comment type="caution">
    <text evidence="1">The sequence shown here is derived from an EMBL/GenBank/DDBJ whole genome shotgun (WGS) entry which is preliminary data.</text>
</comment>
<dbReference type="Proteomes" id="UP001341840">
    <property type="component" value="Unassembled WGS sequence"/>
</dbReference>
<gene>
    <name evidence="1" type="ORF">PIB30_067018</name>
</gene>
<protein>
    <submittedName>
        <fullName evidence="1">Uncharacterized protein</fullName>
    </submittedName>
</protein>
<proteinExistence type="predicted"/>
<organism evidence="1 2">
    <name type="scientific">Stylosanthes scabra</name>
    <dbReference type="NCBI Taxonomy" id="79078"/>
    <lineage>
        <taxon>Eukaryota</taxon>
        <taxon>Viridiplantae</taxon>
        <taxon>Streptophyta</taxon>
        <taxon>Embryophyta</taxon>
        <taxon>Tracheophyta</taxon>
        <taxon>Spermatophyta</taxon>
        <taxon>Magnoliopsida</taxon>
        <taxon>eudicotyledons</taxon>
        <taxon>Gunneridae</taxon>
        <taxon>Pentapetalae</taxon>
        <taxon>rosids</taxon>
        <taxon>fabids</taxon>
        <taxon>Fabales</taxon>
        <taxon>Fabaceae</taxon>
        <taxon>Papilionoideae</taxon>
        <taxon>50 kb inversion clade</taxon>
        <taxon>dalbergioids sensu lato</taxon>
        <taxon>Dalbergieae</taxon>
        <taxon>Pterocarpus clade</taxon>
        <taxon>Stylosanthes</taxon>
    </lineage>
</organism>
<sequence length="193" mass="21206">MSSSTLTSCPLMIECINTTLATVISDLFPVGIIEWIMNSAQPLATGVRSYLLNWIGKVNLLSSDKACAGVVFSTCKLFLGSHYICVEFMHQILAYLGPWLAKSPPPSKADLFTNFREDEGYMMSEGRTSHTKLEVLLVLKQSDSSAEKEKKLQRMVLVQERCGLNRMLGEVNVIQGWVVIGGSGGVGIAEDWV</sequence>
<reference evidence="1 2" key="1">
    <citation type="journal article" date="2023" name="Plants (Basel)">
        <title>Bridging the Gap: Combining Genomics and Transcriptomics Approaches to Understand Stylosanthes scabra, an Orphan Legume from the Brazilian Caatinga.</title>
        <authorList>
            <person name="Ferreira-Neto J.R.C."/>
            <person name="da Silva M.D."/>
            <person name="Binneck E."/>
            <person name="de Melo N.F."/>
            <person name="da Silva R.H."/>
            <person name="de Melo A.L.T.M."/>
            <person name="Pandolfi V."/>
            <person name="Bustamante F.O."/>
            <person name="Brasileiro-Vidal A.C."/>
            <person name="Benko-Iseppon A.M."/>
        </authorList>
    </citation>
    <scope>NUCLEOTIDE SEQUENCE [LARGE SCALE GENOMIC DNA]</scope>
    <source>
        <tissue evidence="1">Leaves</tissue>
    </source>
</reference>
<evidence type="ECO:0000313" key="2">
    <source>
        <dbReference type="Proteomes" id="UP001341840"/>
    </source>
</evidence>
<evidence type="ECO:0000313" key="1">
    <source>
        <dbReference type="EMBL" id="MED6198514.1"/>
    </source>
</evidence>